<dbReference type="Pfam" id="PF07885">
    <property type="entry name" value="Ion_trans_2"/>
    <property type="match status" value="2"/>
</dbReference>
<evidence type="ECO:0000313" key="13">
    <source>
        <dbReference type="Proteomes" id="UP001152747"/>
    </source>
</evidence>
<keyword evidence="4 10" id="KW-1133">Transmembrane helix</keyword>
<dbReference type="AlphaFoldDB" id="A0A9P1ISA6"/>
<dbReference type="EMBL" id="CANHGI010000005">
    <property type="protein sequence ID" value="CAI5451158.1"/>
    <property type="molecule type" value="Genomic_DNA"/>
</dbReference>
<comment type="caution">
    <text evidence="12">The sequence shown here is derived from an EMBL/GenBank/DDBJ whole genome shotgun (WGS) entry which is preliminary data.</text>
</comment>
<feature type="region of interest" description="Disordered" evidence="9">
    <location>
        <begin position="441"/>
        <end position="460"/>
    </location>
</feature>
<evidence type="ECO:0000256" key="1">
    <source>
        <dbReference type="ARBA" id="ARBA00004141"/>
    </source>
</evidence>
<evidence type="ECO:0000256" key="9">
    <source>
        <dbReference type="SAM" id="MobiDB-lite"/>
    </source>
</evidence>
<sequence>MFHIYQRLKWIYQKLHLDTFMPFLALVGYTVLGAFIFRAIESGPDEERRAAYRNTTDFAMEQFIGRILEIKCHDPITSNNVRLQENHAKTALIWFLHHMNLTDIIDERTEETPWSWIGALSYAGQLYTTIGYGVPTAQTVGGRIATIFYILFGIPIFLIILKDMGRLLSRSVRKLYKRLRSSKRKIAQATPLHKIAFSGKNEKNNNVIMNNNEVETPTIIVIQEDEKKKKENAENSFPIWIALIILICWILFSAAMFCIWEREWGYATSVYFYFVSISTVGLGDIVLKNPDMMIVNFGLILVGLALLSMCFNLIQVSIEKMLNRLLDEYIEEIEKMAEIVTNDDGLQEEAIPLEFKMTGNLLSLPMKRVANDSGFLAEAKEWMAGRIANSLIASKLGNYDEDEEESDEEKDKELDEEAKDRLSVLNVATVDTIVHSTMNSRRQSRISYAPSERSGGKISGRLRHNRPLFNTIRTLEKNSTKKRQFQVAAEPKKVATISCQTDVCGFVEERKTSRRRMNYRMDSNSSFSTIFTNSLLLPDDDSLMSAAFCDLKFDYSTDAVSPPSLHKISSQSIFRMDDDDVMKLPREKINPNFNKAVGLPPVVPRKPSQQTSPLDAVDEKDPADREILMTPRRLASLSDIDTKKVKLDTSLELSQARKICGLIPQDFSGDSPSQSTTTSQIEDSGCFEQSKREIL</sequence>
<dbReference type="PRINTS" id="PR01333">
    <property type="entry name" value="2POREKCHANEL"/>
</dbReference>
<dbReference type="Gene3D" id="1.10.287.70">
    <property type="match status" value="1"/>
</dbReference>
<reference evidence="12" key="1">
    <citation type="submission" date="2022-11" db="EMBL/GenBank/DDBJ databases">
        <authorList>
            <person name="Kikuchi T."/>
        </authorList>
    </citation>
    <scope>NUCLEOTIDE SEQUENCE</scope>
    <source>
        <strain evidence="12">PS1010</strain>
    </source>
</reference>
<evidence type="ECO:0000256" key="8">
    <source>
        <dbReference type="RuleBase" id="RU003857"/>
    </source>
</evidence>
<evidence type="ECO:0000256" key="5">
    <source>
        <dbReference type="ARBA" id="ARBA00023065"/>
    </source>
</evidence>
<dbReference type="OrthoDB" id="297496at2759"/>
<gene>
    <name evidence="12" type="ORF">CAMP_LOCUS13795</name>
</gene>
<feature type="region of interest" description="Disordered" evidence="9">
    <location>
        <begin position="663"/>
        <end position="695"/>
    </location>
</feature>
<feature type="region of interest" description="Disordered" evidence="9">
    <location>
        <begin position="593"/>
        <end position="623"/>
    </location>
</feature>
<evidence type="ECO:0000256" key="3">
    <source>
        <dbReference type="ARBA" id="ARBA00022692"/>
    </source>
</evidence>
<dbReference type="GO" id="GO:0022841">
    <property type="term" value="F:potassium ion leak channel activity"/>
    <property type="evidence" value="ECO:0007669"/>
    <property type="project" value="TreeGrafter"/>
</dbReference>
<dbReference type="InterPro" id="IPR003280">
    <property type="entry name" value="2pore_dom_K_chnl"/>
</dbReference>
<feature type="transmembrane region" description="Helical" evidence="10">
    <location>
        <begin position="294"/>
        <end position="314"/>
    </location>
</feature>
<dbReference type="GO" id="GO:0030322">
    <property type="term" value="P:stabilization of membrane potential"/>
    <property type="evidence" value="ECO:0007669"/>
    <property type="project" value="TreeGrafter"/>
</dbReference>
<protein>
    <recommendedName>
        <fullName evidence="11">Potassium channel domain-containing protein</fullName>
    </recommendedName>
</protein>
<feature type="compositionally biased region" description="Acidic residues" evidence="9">
    <location>
        <begin position="399"/>
        <end position="408"/>
    </location>
</feature>
<feature type="compositionally biased region" description="Polar residues" evidence="9">
    <location>
        <begin position="668"/>
        <end position="682"/>
    </location>
</feature>
<feature type="transmembrane region" description="Helical" evidence="10">
    <location>
        <begin position="140"/>
        <end position="161"/>
    </location>
</feature>
<accession>A0A9P1ISA6</accession>
<feature type="domain" description="Potassium channel" evidence="11">
    <location>
        <begin position="244"/>
        <end position="316"/>
    </location>
</feature>
<name>A0A9P1ISA6_9PELO</name>
<comment type="subcellular location">
    <subcellularLocation>
        <location evidence="1">Membrane</location>
        <topology evidence="1">Multi-pass membrane protein</topology>
    </subcellularLocation>
</comment>
<evidence type="ECO:0000256" key="4">
    <source>
        <dbReference type="ARBA" id="ARBA00022989"/>
    </source>
</evidence>
<dbReference type="GO" id="GO:0005886">
    <property type="term" value="C:plasma membrane"/>
    <property type="evidence" value="ECO:0007669"/>
    <property type="project" value="TreeGrafter"/>
</dbReference>
<keyword evidence="6 10" id="KW-0472">Membrane</keyword>
<feature type="compositionally biased region" description="Basic and acidic residues" evidence="9">
    <location>
        <begin position="409"/>
        <end position="418"/>
    </location>
</feature>
<proteinExistence type="inferred from homology"/>
<keyword evidence="3 8" id="KW-0812">Transmembrane</keyword>
<feature type="transmembrane region" description="Helical" evidence="10">
    <location>
        <begin position="237"/>
        <end position="260"/>
    </location>
</feature>
<evidence type="ECO:0000256" key="7">
    <source>
        <dbReference type="ARBA" id="ARBA00023303"/>
    </source>
</evidence>
<feature type="domain" description="Potassium channel" evidence="11">
    <location>
        <begin position="104"/>
        <end position="169"/>
    </location>
</feature>
<evidence type="ECO:0000313" key="12">
    <source>
        <dbReference type="EMBL" id="CAI5451158.1"/>
    </source>
</evidence>
<organism evidence="12 13">
    <name type="scientific">Caenorhabditis angaria</name>
    <dbReference type="NCBI Taxonomy" id="860376"/>
    <lineage>
        <taxon>Eukaryota</taxon>
        <taxon>Metazoa</taxon>
        <taxon>Ecdysozoa</taxon>
        <taxon>Nematoda</taxon>
        <taxon>Chromadorea</taxon>
        <taxon>Rhabditida</taxon>
        <taxon>Rhabditina</taxon>
        <taxon>Rhabditomorpha</taxon>
        <taxon>Rhabditoidea</taxon>
        <taxon>Rhabditidae</taxon>
        <taxon>Peloderinae</taxon>
        <taxon>Caenorhabditis</taxon>
    </lineage>
</organism>
<keyword evidence="13" id="KW-1185">Reference proteome</keyword>
<feature type="transmembrane region" description="Helical" evidence="10">
    <location>
        <begin position="266"/>
        <end position="287"/>
    </location>
</feature>
<comment type="similarity">
    <text evidence="8">Belongs to the two pore domain potassium channel (TC 1.A.1.8) family.</text>
</comment>
<dbReference type="PANTHER" id="PTHR11003:SF86">
    <property type="entry name" value="POTASSIUM CHANNEL DOMAIN-CONTAINING PROTEIN"/>
    <property type="match status" value="1"/>
</dbReference>
<keyword evidence="2 8" id="KW-0813">Transport</keyword>
<feature type="region of interest" description="Disordered" evidence="9">
    <location>
        <begin position="398"/>
        <end position="418"/>
    </location>
</feature>
<evidence type="ECO:0000256" key="10">
    <source>
        <dbReference type="SAM" id="Phobius"/>
    </source>
</evidence>
<dbReference type="GO" id="GO:0015271">
    <property type="term" value="F:outward rectifier potassium channel activity"/>
    <property type="evidence" value="ECO:0007669"/>
    <property type="project" value="TreeGrafter"/>
</dbReference>
<keyword evidence="5 8" id="KW-0406">Ion transport</keyword>
<evidence type="ECO:0000259" key="11">
    <source>
        <dbReference type="Pfam" id="PF07885"/>
    </source>
</evidence>
<dbReference type="SUPFAM" id="SSF81324">
    <property type="entry name" value="Voltage-gated potassium channels"/>
    <property type="match status" value="2"/>
</dbReference>
<dbReference type="InterPro" id="IPR013099">
    <property type="entry name" value="K_chnl_dom"/>
</dbReference>
<dbReference type="Proteomes" id="UP001152747">
    <property type="component" value="Unassembled WGS sequence"/>
</dbReference>
<evidence type="ECO:0000256" key="2">
    <source>
        <dbReference type="ARBA" id="ARBA00022448"/>
    </source>
</evidence>
<keyword evidence="7 8" id="KW-0407">Ion channel</keyword>
<evidence type="ECO:0000256" key="6">
    <source>
        <dbReference type="ARBA" id="ARBA00023136"/>
    </source>
</evidence>
<feature type="transmembrane region" description="Helical" evidence="10">
    <location>
        <begin position="20"/>
        <end position="40"/>
    </location>
</feature>
<dbReference type="PANTHER" id="PTHR11003">
    <property type="entry name" value="POTASSIUM CHANNEL, SUBFAMILY K"/>
    <property type="match status" value="1"/>
</dbReference>